<dbReference type="Proteomes" id="UP001501821">
    <property type="component" value="Unassembled WGS sequence"/>
</dbReference>
<dbReference type="PANTHER" id="PTHR43227">
    <property type="entry name" value="BLL4140 PROTEIN"/>
    <property type="match status" value="1"/>
</dbReference>
<organism evidence="9 10">
    <name type="scientific">Nocardioides panacisoli</name>
    <dbReference type="NCBI Taxonomy" id="627624"/>
    <lineage>
        <taxon>Bacteria</taxon>
        <taxon>Bacillati</taxon>
        <taxon>Actinomycetota</taxon>
        <taxon>Actinomycetes</taxon>
        <taxon>Propionibacteriales</taxon>
        <taxon>Nocardioidaceae</taxon>
        <taxon>Nocardioides</taxon>
    </lineage>
</organism>
<feature type="domain" description="ABC transmembrane type-1" evidence="8">
    <location>
        <begin position="74"/>
        <end position="290"/>
    </location>
</feature>
<dbReference type="InterPro" id="IPR000515">
    <property type="entry name" value="MetI-like"/>
</dbReference>
<name>A0ABP7HWW2_9ACTN</name>
<feature type="transmembrane region" description="Helical" evidence="7">
    <location>
        <begin position="269"/>
        <end position="291"/>
    </location>
</feature>
<dbReference type="Pfam" id="PF00528">
    <property type="entry name" value="BPD_transp_1"/>
    <property type="match status" value="1"/>
</dbReference>
<feature type="transmembrane region" description="Helical" evidence="7">
    <location>
        <begin position="208"/>
        <end position="231"/>
    </location>
</feature>
<dbReference type="Gene3D" id="1.10.3720.10">
    <property type="entry name" value="MetI-like"/>
    <property type="match status" value="1"/>
</dbReference>
<keyword evidence="2 7" id="KW-0813">Transport</keyword>
<protein>
    <submittedName>
        <fullName evidence="9">Sugar ABC transporter permease</fullName>
    </submittedName>
</protein>
<comment type="similarity">
    <text evidence="7">Belongs to the binding-protein-dependent transport system permease family.</text>
</comment>
<evidence type="ECO:0000256" key="1">
    <source>
        <dbReference type="ARBA" id="ARBA00004651"/>
    </source>
</evidence>
<accession>A0ABP7HWW2</accession>
<keyword evidence="10" id="KW-1185">Reference proteome</keyword>
<evidence type="ECO:0000259" key="8">
    <source>
        <dbReference type="PROSITE" id="PS50928"/>
    </source>
</evidence>
<dbReference type="InterPro" id="IPR035906">
    <property type="entry name" value="MetI-like_sf"/>
</dbReference>
<dbReference type="EMBL" id="BAABAH010000001">
    <property type="protein sequence ID" value="GAA3803964.1"/>
    <property type="molecule type" value="Genomic_DNA"/>
</dbReference>
<dbReference type="SUPFAM" id="SSF161098">
    <property type="entry name" value="MetI-like"/>
    <property type="match status" value="1"/>
</dbReference>
<proteinExistence type="inferred from homology"/>
<evidence type="ECO:0000256" key="7">
    <source>
        <dbReference type="RuleBase" id="RU363032"/>
    </source>
</evidence>
<feature type="transmembrane region" description="Helical" evidence="7">
    <location>
        <begin position="112"/>
        <end position="132"/>
    </location>
</feature>
<evidence type="ECO:0000256" key="4">
    <source>
        <dbReference type="ARBA" id="ARBA00022692"/>
    </source>
</evidence>
<feature type="transmembrane region" description="Helical" evidence="7">
    <location>
        <begin position="12"/>
        <end position="32"/>
    </location>
</feature>
<keyword evidence="4 7" id="KW-0812">Transmembrane</keyword>
<dbReference type="InterPro" id="IPR050809">
    <property type="entry name" value="UgpAE/MalFG_permease"/>
</dbReference>
<reference evidence="10" key="1">
    <citation type="journal article" date="2019" name="Int. J. Syst. Evol. Microbiol.">
        <title>The Global Catalogue of Microorganisms (GCM) 10K type strain sequencing project: providing services to taxonomists for standard genome sequencing and annotation.</title>
        <authorList>
            <consortium name="The Broad Institute Genomics Platform"/>
            <consortium name="The Broad Institute Genome Sequencing Center for Infectious Disease"/>
            <person name="Wu L."/>
            <person name="Ma J."/>
        </authorList>
    </citation>
    <scope>NUCLEOTIDE SEQUENCE [LARGE SCALE GENOMIC DNA]</scope>
    <source>
        <strain evidence="10">JCM 16953</strain>
    </source>
</reference>
<comment type="caution">
    <text evidence="9">The sequence shown here is derived from an EMBL/GenBank/DDBJ whole genome shotgun (WGS) entry which is preliminary data.</text>
</comment>
<keyword evidence="5 7" id="KW-1133">Transmembrane helix</keyword>
<dbReference type="PANTHER" id="PTHR43227:SF8">
    <property type="entry name" value="DIACETYLCHITOBIOSE UPTAKE SYSTEM PERMEASE PROTEIN DASB"/>
    <property type="match status" value="1"/>
</dbReference>
<dbReference type="CDD" id="cd06261">
    <property type="entry name" value="TM_PBP2"/>
    <property type="match status" value="1"/>
</dbReference>
<evidence type="ECO:0000313" key="10">
    <source>
        <dbReference type="Proteomes" id="UP001501821"/>
    </source>
</evidence>
<feature type="transmembrane region" description="Helical" evidence="7">
    <location>
        <begin position="73"/>
        <end position="100"/>
    </location>
</feature>
<keyword evidence="3" id="KW-1003">Cell membrane</keyword>
<evidence type="ECO:0000256" key="3">
    <source>
        <dbReference type="ARBA" id="ARBA00022475"/>
    </source>
</evidence>
<evidence type="ECO:0000256" key="6">
    <source>
        <dbReference type="ARBA" id="ARBA00023136"/>
    </source>
</evidence>
<feature type="transmembrane region" description="Helical" evidence="7">
    <location>
        <begin position="161"/>
        <end position="187"/>
    </location>
</feature>
<evidence type="ECO:0000256" key="2">
    <source>
        <dbReference type="ARBA" id="ARBA00022448"/>
    </source>
</evidence>
<sequence>MSGRPRARRTPLPYGLVLPAAALLLLALGYPLGRQVVLSLQDFGLAQQFGQPPDWVGLDNYTQLVSDPYTWQVVLRTVVFCFVNAGLTFGIGLGIALLMTRMHGIVRVATQVGLLVAWAMPVVAALTVWQFLFDTEYGVVNWLLTRAGGDFDHHSWLLHPLSFYAVATLVVVWMSVPFVVFTLYAGLTQVPEDVLEAAEIDGAGAWQRFVHVVLPAVRPVLLVVGLLQVIWDLRVFTQIYTLQKAGGVTHDTNLLGTYIYALGIKGGHFGTAAAAAMFMLVLTVALTAPYIRMMLRQEED</sequence>
<comment type="subcellular location">
    <subcellularLocation>
        <location evidence="1 7">Cell membrane</location>
        <topology evidence="1 7">Multi-pass membrane protein</topology>
    </subcellularLocation>
</comment>
<dbReference type="PROSITE" id="PS50928">
    <property type="entry name" value="ABC_TM1"/>
    <property type="match status" value="1"/>
</dbReference>
<keyword evidence="6 7" id="KW-0472">Membrane</keyword>
<evidence type="ECO:0000256" key="5">
    <source>
        <dbReference type="ARBA" id="ARBA00022989"/>
    </source>
</evidence>
<evidence type="ECO:0000313" key="9">
    <source>
        <dbReference type="EMBL" id="GAA3803964.1"/>
    </source>
</evidence>
<gene>
    <name evidence="9" type="ORF">GCM10022242_04110</name>
</gene>